<evidence type="ECO:0000313" key="2">
    <source>
        <dbReference type="EMBL" id="KAK3018171.1"/>
    </source>
</evidence>
<dbReference type="Pfam" id="PF07207">
    <property type="entry name" value="Lir1"/>
    <property type="match status" value="1"/>
</dbReference>
<organism evidence="2 3">
    <name type="scientific">Escallonia herrerae</name>
    <dbReference type="NCBI Taxonomy" id="1293975"/>
    <lineage>
        <taxon>Eukaryota</taxon>
        <taxon>Viridiplantae</taxon>
        <taxon>Streptophyta</taxon>
        <taxon>Embryophyta</taxon>
        <taxon>Tracheophyta</taxon>
        <taxon>Spermatophyta</taxon>
        <taxon>Magnoliopsida</taxon>
        <taxon>eudicotyledons</taxon>
        <taxon>Gunneridae</taxon>
        <taxon>Pentapetalae</taxon>
        <taxon>asterids</taxon>
        <taxon>campanulids</taxon>
        <taxon>Escalloniales</taxon>
        <taxon>Escalloniaceae</taxon>
        <taxon>Escallonia</taxon>
    </lineage>
</organism>
<name>A0AA88VZ56_9ASTE</name>
<reference evidence="2" key="1">
    <citation type="submission" date="2022-12" db="EMBL/GenBank/DDBJ databases">
        <title>Draft genome assemblies for two species of Escallonia (Escalloniales).</title>
        <authorList>
            <person name="Chanderbali A."/>
            <person name="Dervinis C."/>
            <person name="Anghel I."/>
            <person name="Soltis D."/>
            <person name="Soltis P."/>
            <person name="Zapata F."/>
        </authorList>
    </citation>
    <scope>NUCLEOTIDE SEQUENCE</scope>
    <source>
        <strain evidence="2">UCBG64.0493</strain>
        <tissue evidence="2">Leaf</tissue>
    </source>
</reference>
<feature type="compositionally biased region" description="Basic and acidic residues" evidence="1">
    <location>
        <begin position="39"/>
        <end position="57"/>
    </location>
</feature>
<evidence type="ECO:0000313" key="3">
    <source>
        <dbReference type="Proteomes" id="UP001188597"/>
    </source>
</evidence>
<dbReference type="EMBL" id="JAVXUP010000953">
    <property type="protein sequence ID" value="KAK3018171.1"/>
    <property type="molecule type" value="Genomic_DNA"/>
</dbReference>
<comment type="caution">
    <text evidence="2">The sequence shown here is derived from an EMBL/GenBank/DDBJ whole genome shotgun (WGS) entry which is preliminary data.</text>
</comment>
<evidence type="ECO:0000256" key="1">
    <source>
        <dbReference type="SAM" id="MobiDB-lite"/>
    </source>
</evidence>
<dbReference type="GO" id="GO:0009507">
    <property type="term" value="C:chloroplast"/>
    <property type="evidence" value="ECO:0007669"/>
    <property type="project" value="InterPro"/>
</dbReference>
<dbReference type="PANTHER" id="PTHR36762">
    <property type="entry name" value="LIGHT-REGULATED PROTEIN 1, CHLOROPLASTIC"/>
    <property type="match status" value="1"/>
</dbReference>
<accession>A0AA88VZ56</accession>
<dbReference type="InterPro" id="IPR009856">
    <property type="entry name" value="Lir1"/>
</dbReference>
<dbReference type="Proteomes" id="UP001188597">
    <property type="component" value="Unassembled WGS sequence"/>
</dbReference>
<dbReference type="AlphaFoldDB" id="A0AA88VZ56"/>
<keyword evidence="3" id="KW-1185">Reference proteome</keyword>
<sequence length="67" mass="7405">MPSFSLKLPCLRSVFPAEACDTLGGEACDAEMYPEVKLKPETSNKAKTAQESEDRLSRVQQSQDVRS</sequence>
<protein>
    <submittedName>
        <fullName evidence="2">Uncharacterized protein</fullName>
    </submittedName>
</protein>
<feature type="region of interest" description="Disordered" evidence="1">
    <location>
        <begin position="39"/>
        <end position="67"/>
    </location>
</feature>
<feature type="compositionally biased region" description="Polar residues" evidence="1">
    <location>
        <begin position="58"/>
        <end position="67"/>
    </location>
</feature>
<proteinExistence type="predicted"/>
<dbReference type="PANTHER" id="PTHR36762:SF2">
    <property type="entry name" value="LIGHT-REGULATED PROTEIN 1, CHLOROPLASTIC"/>
    <property type="match status" value="1"/>
</dbReference>
<gene>
    <name evidence="2" type="ORF">RJ639_003841</name>
</gene>